<proteinExistence type="predicted"/>
<evidence type="ECO:0000256" key="1">
    <source>
        <dbReference type="SAM" id="MobiDB-lite"/>
    </source>
</evidence>
<dbReference type="InterPro" id="IPR053221">
    <property type="entry name" value="Burnettramic_acid_biosynth"/>
</dbReference>
<dbReference type="AlphaFoldDB" id="A0A6A5TEQ0"/>
<feature type="compositionally biased region" description="Gly residues" evidence="1">
    <location>
        <begin position="439"/>
        <end position="454"/>
    </location>
</feature>
<dbReference type="Proteomes" id="UP000800035">
    <property type="component" value="Unassembled WGS sequence"/>
</dbReference>
<feature type="compositionally biased region" description="Basic and acidic residues" evidence="1">
    <location>
        <begin position="367"/>
        <end position="389"/>
    </location>
</feature>
<evidence type="ECO:0000313" key="2">
    <source>
        <dbReference type="EMBL" id="KAF1950152.1"/>
    </source>
</evidence>
<dbReference type="PANTHER" id="PTHR38887">
    <property type="entry name" value="CHROMOSOME 21, WHOLE GENOME SHOTGUN SEQUENCE"/>
    <property type="match status" value="1"/>
</dbReference>
<dbReference type="EMBL" id="ML977028">
    <property type="protein sequence ID" value="KAF1950152.1"/>
    <property type="molecule type" value="Genomic_DNA"/>
</dbReference>
<gene>
    <name evidence="2" type="ORF">CC80DRAFT_578822</name>
</gene>
<organism evidence="2 3">
    <name type="scientific">Byssothecium circinans</name>
    <dbReference type="NCBI Taxonomy" id="147558"/>
    <lineage>
        <taxon>Eukaryota</taxon>
        <taxon>Fungi</taxon>
        <taxon>Dikarya</taxon>
        <taxon>Ascomycota</taxon>
        <taxon>Pezizomycotina</taxon>
        <taxon>Dothideomycetes</taxon>
        <taxon>Pleosporomycetidae</taxon>
        <taxon>Pleosporales</taxon>
        <taxon>Massarineae</taxon>
        <taxon>Massarinaceae</taxon>
        <taxon>Byssothecium</taxon>
    </lineage>
</organism>
<reference evidence="2" key="1">
    <citation type="journal article" date="2020" name="Stud. Mycol.">
        <title>101 Dothideomycetes genomes: a test case for predicting lifestyles and emergence of pathogens.</title>
        <authorList>
            <person name="Haridas S."/>
            <person name="Albert R."/>
            <person name="Binder M."/>
            <person name="Bloem J."/>
            <person name="Labutti K."/>
            <person name="Salamov A."/>
            <person name="Andreopoulos B."/>
            <person name="Baker S."/>
            <person name="Barry K."/>
            <person name="Bills G."/>
            <person name="Bluhm B."/>
            <person name="Cannon C."/>
            <person name="Castanera R."/>
            <person name="Culley D."/>
            <person name="Daum C."/>
            <person name="Ezra D."/>
            <person name="Gonzalez J."/>
            <person name="Henrissat B."/>
            <person name="Kuo A."/>
            <person name="Liang C."/>
            <person name="Lipzen A."/>
            <person name="Lutzoni F."/>
            <person name="Magnuson J."/>
            <person name="Mondo S."/>
            <person name="Nolan M."/>
            <person name="Ohm R."/>
            <person name="Pangilinan J."/>
            <person name="Park H.-J."/>
            <person name="Ramirez L."/>
            <person name="Alfaro M."/>
            <person name="Sun H."/>
            <person name="Tritt A."/>
            <person name="Yoshinaga Y."/>
            <person name="Zwiers L.-H."/>
            <person name="Turgeon B."/>
            <person name="Goodwin S."/>
            <person name="Spatafora J."/>
            <person name="Crous P."/>
            <person name="Grigoriev I."/>
        </authorList>
    </citation>
    <scope>NUCLEOTIDE SEQUENCE</scope>
    <source>
        <strain evidence="2">CBS 675.92</strain>
    </source>
</reference>
<sequence length="454" mass="50062">MAFILRPIVKGVSTGIGLAGEKYHDRQQRKSALAEQEGSLSSSDQSVEELINPLEPGAETADDERIWALDEASSAPPRYEDSVLGQQQQRPIPERTISDLVNDVVVLRDREPLPASKMATRLPHPIIIPQRRPGSKGRGFARAYPPDLEAFGLGQDTFMEFLQMKKHRNGAAEAQSRFRENAFLEKINKDVFMPVGLYCMVIMCNDTPSSAETPEFSINTVNLDAAKNITKWGVPKQTKTDDPETYTSSKVLRPVRHAYGRTEVSQIPLEIAPLVYPGLDDMDRSPQVKRDESFKQRIKRNKDFFADYLDRRARAEYAGNNPDSTLTKASPSVPEFHTRFGDPNHPVNNGHIMSLISGGKRVPQPDGRLRAVGEDGKLMPQGKRPDTKRKGPVRLGSKGVGKVVSPGVLYLAIVHLLSKEELAEAREALGLDTKEGEGNVAGNGRGAEGTGAFF</sequence>
<name>A0A6A5TEQ0_9PLEO</name>
<accession>A0A6A5TEQ0</accession>
<feature type="region of interest" description="Disordered" evidence="1">
    <location>
        <begin position="434"/>
        <end position="454"/>
    </location>
</feature>
<feature type="region of interest" description="Disordered" evidence="1">
    <location>
        <begin position="357"/>
        <end position="398"/>
    </location>
</feature>
<dbReference type="OrthoDB" id="3433125at2759"/>
<keyword evidence="3" id="KW-1185">Reference proteome</keyword>
<dbReference type="PANTHER" id="PTHR38887:SF1">
    <property type="entry name" value="RAS MODIFICATION PROTEIN ERF4"/>
    <property type="match status" value="1"/>
</dbReference>
<evidence type="ECO:0000313" key="3">
    <source>
        <dbReference type="Proteomes" id="UP000800035"/>
    </source>
</evidence>
<protein>
    <submittedName>
        <fullName evidence="2">Uncharacterized protein</fullName>
    </submittedName>
</protein>